<sequence>MKNILLIITFVLLGATTASAECFADYKAKQDDPLRLQYGVAEINGSCTVSDATSELEGRLASAGWQLLEVLGTFDQSGAESRRANAGEFYLRY</sequence>
<protein>
    <recommendedName>
        <fullName evidence="4">DUF4177 domain-containing protein</fullName>
    </recommendedName>
</protein>
<dbReference type="AlphaFoldDB" id="A0A5C5GIV0"/>
<gene>
    <name evidence="2" type="ORF">FHY64_11205</name>
</gene>
<keyword evidence="1" id="KW-0732">Signal</keyword>
<evidence type="ECO:0000313" key="2">
    <source>
        <dbReference type="EMBL" id="TNY33801.1"/>
    </source>
</evidence>
<name>A0A5C5GIV0_9RHOB</name>
<dbReference type="RefSeq" id="WP_140194541.1">
    <property type="nucleotide sequence ID" value="NZ_CP065915.1"/>
</dbReference>
<dbReference type="Proteomes" id="UP000314011">
    <property type="component" value="Unassembled WGS sequence"/>
</dbReference>
<organism evidence="2 3">
    <name type="scientific">Pelagovum pacificum</name>
    <dbReference type="NCBI Taxonomy" id="2588711"/>
    <lineage>
        <taxon>Bacteria</taxon>
        <taxon>Pseudomonadati</taxon>
        <taxon>Pseudomonadota</taxon>
        <taxon>Alphaproteobacteria</taxon>
        <taxon>Rhodobacterales</taxon>
        <taxon>Paracoccaceae</taxon>
        <taxon>Pelagovum</taxon>
    </lineage>
</organism>
<feature type="chain" id="PRO_5022792526" description="DUF4177 domain-containing protein" evidence="1">
    <location>
        <begin position="21"/>
        <end position="93"/>
    </location>
</feature>
<dbReference type="OrthoDB" id="7745874at2"/>
<feature type="signal peptide" evidence="1">
    <location>
        <begin position="1"/>
        <end position="20"/>
    </location>
</feature>
<accession>A0A5C5GIV0</accession>
<evidence type="ECO:0000256" key="1">
    <source>
        <dbReference type="SAM" id="SignalP"/>
    </source>
</evidence>
<evidence type="ECO:0008006" key="4">
    <source>
        <dbReference type="Google" id="ProtNLM"/>
    </source>
</evidence>
<comment type="caution">
    <text evidence="2">The sequence shown here is derived from an EMBL/GenBank/DDBJ whole genome shotgun (WGS) entry which is preliminary data.</text>
</comment>
<proteinExistence type="predicted"/>
<dbReference type="EMBL" id="VFFF01000001">
    <property type="protein sequence ID" value="TNY33801.1"/>
    <property type="molecule type" value="Genomic_DNA"/>
</dbReference>
<reference evidence="2 3" key="1">
    <citation type="submission" date="2019-06" db="EMBL/GenBank/DDBJ databases">
        <title>Genome of new Rhodobacteraceae sp. SM1903.</title>
        <authorList>
            <person name="Ren X."/>
        </authorList>
    </citation>
    <scope>NUCLEOTIDE SEQUENCE [LARGE SCALE GENOMIC DNA]</scope>
    <source>
        <strain evidence="2 3">SM1903</strain>
    </source>
</reference>
<keyword evidence="3" id="KW-1185">Reference proteome</keyword>
<evidence type="ECO:0000313" key="3">
    <source>
        <dbReference type="Proteomes" id="UP000314011"/>
    </source>
</evidence>